<proteinExistence type="predicted"/>
<sequence precursor="true">MKNFLLGSFFALILVGVAIWYYADVRKNPDAERAKSQIQSTASDVKNSVQSKLDSWNLHPETIKEELARTGKVVRQKTGEVSEQIADASADARITAAIKAKLVADRDLSALGISVNTTAGVVTLSGTVSSTENIQKAILLTMDTQGVKKVESTLQVKGG</sequence>
<organism evidence="2 3">
    <name type="scientific">Pedosphaera parvula (strain Ellin514)</name>
    <dbReference type="NCBI Taxonomy" id="320771"/>
    <lineage>
        <taxon>Bacteria</taxon>
        <taxon>Pseudomonadati</taxon>
        <taxon>Verrucomicrobiota</taxon>
        <taxon>Pedosphaerae</taxon>
        <taxon>Pedosphaerales</taxon>
        <taxon>Pedosphaeraceae</taxon>
        <taxon>Pedosphaera</taxon>
    </lineage>
</organism>
<keyword evidence="3" id="KW-1185">Reference proteome</keyword>
<feature type="domain" description="BON" evidence="1">
    <location>
        <begin position="90"/>
        <end position="158"/>
    </location>
</feature>
<evidence type="ECO:0000313" key="2">
    <source>
        <dbReference type="EMBL" id="EEF58763.1"/>
    </source>
</evidence>
<accession>B9XMW7</accession>
<name>B9XMW7_PEDPL</name>
<gene>
    <name evidence="2" type="ORF">Cflav_PD1936</name>
</gene>
<dbReference type="STRING" id="320771.Cflav_PD1936"/>
<dbReference type="RefSeq" id="WP_007417156.1">
    <property type="nucleotide sequence ID" value="NZ_ABOX02000037.1"/>
</dbReference>
<comment type="caution">
    <text evidence="2">The sequence shown here is derived from an EMBL/GenBank/DDBJ whole genome shotgun (WGS) entry which is preliminary data.</text>
</comment>
<evidence type="ECO:0000313" key="3">
    <source>
        <dbReference type="Proteomes" id="UP000003688"/>
    </source>
</evidence>
<reference evidence="2 3" key="1">
    <citation type="journal article" date="2011" name="J. Bacteriol.">
        <title>Genome sequence of 'Pedosphaera parvula' Ellin514, an aerobic Verrucomicrobial isolate from pasture soil.</title>
        <authorList>
            <person name="Kant R."/>
            <person name="van Passel M.W."/>
            <person name="Sangwan P."/>
            <person name="Palva A."/>
            <person name="Lucas S."/>
            <person name="Copeland A."/>
            <person name="Lapidus A."/>
            <person name="Glavina Del Rio T."/>
            <person name="Dalin E."/>
            <person name="Tice H."/>
            <person name="Bruce D."/>
            <person name="Goodwin L."/>
            <person name="Pitluck S."/>
            <person name="Chertkov O."/>
            <person name="Larimer F.W."/>
            <person name="Land M.L."/>
            <person name="Hauser L."/>
            <person name="Brettin T.S."/>
            <person name="Detter J.C."/>
            <person name="Han S."/>
            <person name="de Vos W.M."/>
            <person name="Janssen P.H."/>
            <person name="Smidt H."/>
        </authorList>
    </citation>
    <scope>NUCLEOTIDE SEQUENCE [LARGE SCALE GENOMIC DNA]</scope>
    <source>
        <strain evidence="2 3">Ellin514</strain>
    </source>
</reference>
<dbReference type="PANTHER" id="PTHR34606:SF15">
    <property type="entry name" value="BON DOMAIN-CONTAINING PROTEIN"/>
    <property type="match status" value="1"/>
</dbReference>
<dbReference type="Pfam" id="PF04972">
    <property type="entry name" value="BON"/>
    <property type="match status" value="1"/>
</dbReference>
<dbReference type="EMBL" id="ABOX02000037">
    <property type="protein sequence ID" value="EEF58763.1"/>
    <property type="molecule type" value="Genomic_DNA"/>
</dbReference>
<dbReference type="InterPro" id="IPR014004">
    <property type="entry name" value="Transpt-assoc_nodulatn_dom_bac"/>
</dbReference>
<dbReference type="InterPro" id="IPR051686">
    <property type="entry name" value="Lipoprotein_DolP"/>
</dbReference>
<dbReference type="SMART" id="SM00749">
    <property type="entry name" value="BON"/>
    <property type="match status" value="1"/>
</dbReference>
<dbReference type="PROSITE" id="PS50914">
    <property type="entry name" value="BON"/>
    <property type="match status" value="1"/>
</dbReference>
<dbReference type="Gene3D" id="3.30.1340.30">
    <property type="match status" value="1"/>
</dbReference>
<protein>
    <submittedName>
        <fullName evidence="2">Transport-associated protein</fullName>
    </submittedName>
</protein>
<evidence type="ECO:0000259" key="1">
    <source>
        <dbReference type="PROSITE" id="PS50914"/>
    </source>
</evidence>
<dbReference type="InterPro" id="IPR007055">
    <property type="entry name" value="BON_dom"/>
</dbReference>
<dbReference type="PANTHER" id="PTHR34606">
    <property type="entry name" value="BON DOMAIN-CONTAINING PROTEIN"/>
    <property type="match status" value="1"/>
</dbReference>
<dbReference type="AlphaFoldDB" id="B9XMW7"/>
<dbReference type="Proteomes" id="UP000003688">
    <property type="component" value="Unassembled WGS sequence"/>
</dbReference>